<keyword evidence="3" id="KW-1133">Transmembrane helix</keyword>
<dbReference type="PANTHER" id="PTHR30386">
    <property type="entry name" value="MEMBRANE FUSION SUBUNIT OF EMRAB-TOLC MULTIDRUG EFFLUX PUMP"/>
    <property type="match status" value="1"/>
</dbReference>
<dbReference type="Gene3D" id="2.40.30.170">
    <property type="match status" value="1"/>
</dbReference>
<protein>
    <submittedName>
        <fullName evidence="6">HlyD family efflux transporter periplasmic adaptor subunit</fullName>
    </submittedName>
</protein>
<comment type="subcellular location">
    <subcellularLocation>
        <location evidence="1">Cell envelope</location>
    </subcellularLocation>
</comment>
<keyword evidence="3" id="KW-0812">Transmembrane</keyword>
<organism evidence="6 7">
    <name type="scientific">Dyella mobilis</name>
    <dbReference type="NCBI Taxonomy" id="1849582"/>
    <lineage>
        <taxon>Bacteria</taxon>
        <taxon>Pseudomonadati</taxon>
        <taxon>Pseudomonadota</taxon>
        <taxon>Gammaproteobacteria</taxon>
        <taxon>Lysobacterales</taxon>
        <taxon>Rhodanobacteraceae</taxon>
        <taxon>Dyella</taxon>
    </lineage>
</organism>
<dbReference type="EMBL" id="JADIKF010000039">
    <property type="protein sequence ID" value="MBM7130811.1"/>
    <property type="molecule type" value="Genomic_DNA"/>
</dbReference>
<feature type="domain" description="p-hydroxybenzoic acid efflux pump subunit AaeA-like beta-barrel" evidence="5">
    <location>
        <begin position="256"/>
        <end position="348"/>
    </location>
</feature>
<proteinExistence type="predicted"/>
<gene>
    <name evidence="6" type="ORF">ISS99_14835</name>
</gene>
<dbReference type="Gene3D" id="2.40.50.100">
    <property type="match status" value="1"/>
</dbReference>
<evidence type="ECO:0000313" key="7">
    <source>
        <dbReference type="Proteomes" id="UP001430193"/>
    </source>
</evidence>
<evidence type="ECO:0000256" key="1">
    <source>
        <dbReference type="ARBA" id="ARBA00004196"/>
    </source>
</evidence>
<feature type="domain" description="Multidrug export protein EmrA/FarA alpha-helical hairpin" evidence="4">
    <location>
        <begin position="98"/>
        <end position="218"/>
    </location>
</feature>
<dbReference type="Proteomes" id="UP001430193">
    <property type="component" value="Unassembled WGS sequence"/>
</dbReference>
<feature type="transmembrane region" description="Helical" evidence="3">
    <location>
        <begin position="26"/>
        <end position="48"/>
    </location>
</feature>
<accession>A0ABS2KI41</accession>
<reference evidence="6" key="1">
    <citation type="submission" date="2020-10" db="EMBL/GenBank/DDBJ databases">
        <title>Phylogeny of dyella-like bacteria.</title>
        <authorList>
            <person name="Fu J."/>
        </authorList>
    </citation>
    <scope>NUCLEOTIDE SEQUENCE</scope>
    <source>
        <strain evidence="6">DHON07</strain>
    </source>
</reference>
<evidence type="ECO:0000256" key="2">
    <source>
        <dbReference type="SAM" id="Coils"/>
    </source>
</evidence>
<name>A0ABS2KI41_9GAMM</name>
<dbReference type="RefSeq" id="WP_204632362.1">
    <property type="nucleotide sequence ID" value="NZ_BSOC01000002.1"/>
</dbReference>
<dbReference type="InterPro" id="IPR058634">
    <property type="entry name" value="AaeA-lik-b-barrel"/>
</dbReference>
<evidence type="ECO:0000256" key="3">
    <source>
        <dbReference type="SAM" id="Phobius"/>
    </source>
</evidence>
<dbReference type="SUPFAM" id="SSF111369">
    <property type="entry name" value="HlyD-like secretion proteins"/>
    <property type="match status" value="2"/>
</dbReference>
<comment type="caution">
    <text evidence="6">The sequence shown here is derived from an EMBL/GenBank/DDBJ whole genome shotgun (WGS) entry which is preliminary data.</text>
</comment>
<dbReference type="PANTHER" id="PTHR30386:SF19">
    <property type="entry name" value="MULTIDRUG EXPORT PROTEIN EMRA-RELATED"/>
    <property type="match status" value="1"/>
</dbReference>
<sequence>MSASDTSKDANDSGLAAKDPAKRSRALFIVAAVFVLAGLIWFLLWLFVFSKRENTDNAYIGGNQVALSSQVSGTVVAILTDDTQRVEAGQVLVKLDPTDADVRLRQTSSALAQAVRQVRQQTDTVNSADATVAARQVDLRKAQADLQRHLPLVAAQAESPEIVQHMRDAVAQAQAALDTAKAQADASRATVEGVDIAQNPAVQQARANFRAAWIAAQRNTIVAPVSGYVAQRSVQLGASIAPGQQLMTIVPLHDLWIDANFKENQLGHIRIGQPVKISTDMYGSDVEYHGKVIGLGAGTGSVFSLLPAQNATGNWIKVVQRVPVRIALDNGELDKHPLRVGLSADVTVDITNDQGPVLASASQQPPAETSVYDQVAAQADAQAEKIIDANLGTSH</sequence>
<evidence type="ECO:0000313" key="6">
    <source>
        <dbReference type="EMBL" id="MBM7130811.1"/>
    </source>
</evidence>
<evidence type="ECO:0000259" key="5">
    <source>
        <dbReference type="Pfam" id="PF25963"/>
    </source>
</evidence>
<dbReference type="InterPro" id="IPR058633">
    <property type="entry name" value="EmrA/FarA_HH"/>
</dbReference>
<feature type="coiled-coil region" evidence="2">
    <location>
        <begin position="163"/>
        <end position="190"/>
    </location>
</feature>
<dbReference type="Pfam" id="PF25963">
    <property type="entry name" value="Beta-barrel_AAEA"/>
    <property type="match status" value="1"/>
</dbReference>
<evidence type="ECO:0000259" key="4">
    <source>
        <dbReference type="Pfam" id="PF25885"/>
    </source>
</evidence>
<dbReference type="InterPro" id="IPR050739">
    <property type="entry name" value="MFP"/>
</dbReference>
<keyword evidence="7" id="KW-1185">Reference proteome</keyword>
<dbReference type="Pfam" id="PF25885">
    <property type="entry name" value="HH_EMRA"/>
    <property type="match status" value="1"/>
</dbReference>
<keyword evidence="3" id="KW-0472">Membrane</keyword>
<keyword evidence="2" id="KW-0175">Coiled coil</keyword>